<dbReference type="AlphaFoldDB" id="A0A3A6QLA4"/>
<accession>A0A3A6QLA4</accession>
<keyword evidence="2" id="KW-1133">Transmembrane helix</keyword>
<dbReference type="OrthoDB" id="204872at2157"/>
<gene>
    <name evidence="3" type="ORF">DP106_11965</name>
</gene>
<evidence type="ECO:0000256" key="2">
    <source>
        <dbReference type="SAM" id="Phobius"/>
    </source>
</evidence>
<evidence type="ECO:0000313" key="3">
    <source>
        <dbReference type="EMBL" id="RJX48481.1"/>
    </source>
</evidence>
<keyword evidence="2" id="KW-0472">Membrane</keyword>
<feature type="transmembrane region" description="Helical" evidence="2">
    <location>
        <begin position="94"/>
        <end position="114"/>
    </location>
</feature>
<proteinExistence type="predicted"/>
<evidence type="ECO:0000256" key="1">
    <source>
        <dbReference type="SAM" id="MobiDB-lite"/>
    </source>
</evidence>
<sequence>MSPERTAEESTADDGERGGDTPGADKPTASDGGRVEPRGAPDISDLDARLAELRAEFDDFEADIEDRTVDKPALKADLERYIRRKRRRGHARGWGPYLVLLYGTVMTLGAFYWLQSDWLAILAMLIIFLSTLGLYTLFVLVGVGFNVLGAPGKAIDVVRDRRG</sequence>
<organism evidence="3 4">
    <name type="scientific">Halonotius pteroides</name>
    <dbReference type="NCBI Taxonomy" id="268735"/>
    <lineage>
        <taxon>Archaea</taxon>
        <taxon>Methanobacteriati</taxon>
        <taxon>Methanobacteriota</taxon>
        <taxon>Stenosarchaea group</taxon>
        <taxon>Halobacteria</taxon>
        <taxon>Halobacteriales</taxon>
        <taxon>Haloferacaceae</taxon>
        <taxon>Halonotius</taxon>
    </lineage>
</organism>
<feature type="transmembrane region" description="Helical" evidence="2">
    <location>
        <begin position="120"/>
        <end position="145"/>
    </location>
</feature>
<evidence type="ECO:0000313" key="4">
    <source>
        <dbReference type="Proteomes" id="UP000281564"/>
    </source>
</evidence>
<comment type="caution">
    <text evidence="3">The sequence shown here is derived from an EMBL/GenBank/DDBJ whole genome shotgun (WGS) entry which is preliminary data.</text>
</comment>
<keyword evidence="4" id="KW-1185">Reference proteome</keyword>
<name>A0A3A6QLA4_9EURY</name>
<dbReference type="RefSeq" id="WP_120085590.1">
    <property type="nucleotide sequence ID" value="NZ_QMDW01000020.1"/>
</dbReference>
<feature type="compositionally biased region" description="Basic and acidic residues" evidence="1">
    <location>
        <begin position="1"/>
        <end position="19"/>
    </location>
</feature>
<dbReference type="EMBL" id="QMDW01000020">
    <property type="protein sequence ID" value="RJX48481.1"/>
    <property type="molecule type" value="Genomic_DNA"/>
</dbReference>
<feature type="region of interest" description="Disordered" evidence="1">
    <location>
        <begin position="1"/>
        <end position="43"/>
    </location>
</feature>
<protein>
    <submittedName>
        <fullName evidence="3">Uncharacterized protein</fullName>
    </submittedName>
</protein>
<dbReference type="Proteomes" id="UP000281564">
    <property type="component" value="Unassembled WGS sequence"/>
</dbReference>
<keyword evidence="2" id="KW-0812">Transmembrane</keyword>
<reference evidence="3 4" key="1">
    <citation type="submission" date="2018-06" db="EMBL/GenBank/DDBJ databases">
        <title>Halonotius sp. F13-13 a new haloarchaeeon isolated from a solar saltern from Isla Cristina, Huelva, Spain.</title>
        <authorList>
            <person name="Duran-Viseras A."/>
            <person name="Sanchez-Porro C."/>
            <person name="Ventosa A."/>
        </authorList>
    </citation>
    <scope>NUCLEOTIDE SEQUENCE [LARGE SCALE GENOMIC DNA]</scope>
    <source>
        <strain evidence="3 4">CECT 7525</strain>
    </source>
</reference>